<dbReference type="GO" id="GO:0004867">
    <property type="term" value="F:serine-type endopeptidase inhibitor activity"/>
    <property type="evidence" value="ECO:0007669"/>
    <property type="project" value="InterPro"/>
</dbReference>
<accession>A0A368FGD2</accession>
<dbReference type="Pfam" id="PF00014">
    <property type="entry name" value="Kunitz_BPTI"/>
    <property type="match status" value="2"/>
</dbReference>
<feature type="region of interest" description="Disordered" evidence="1">
    <location>
        <begin position="114"/>
        <end position="227"/>
    </location>
</feature>
<evidence type="ECO:0000259" key="2">
    <source>
        <dbReference type="PROSITE" id="PS50279"/>
    </source>
</evidence>
<dbReference type="InterPro" id="IPR036880">
    <property type="entry name" value="Kunitz_BPTI_sf"/>
</dbReference>
<dbReference type="PANTHER" id="PTHR46339:SF9">
    <property type="entry name" value="BPTI_KUNITZ INHIBITOR DOMAIN-CONTAINING PROTEIN"/>
    <property type="match status" value="1"/>
</dbReference>
<dbReference type="SMART" id="SM00131">
    <property type="entry name" value="KU"/>
    <property type="match status" value="2"/>
</dbReference>
<gene>
    <name evidence="3" type="ORF">ANCCAN_22993</name>
</gene>
<evidence type="ECO:0000256" key="1">
    <source>
        <dbReference type="SAM" id="MobiDB-lite"/>
    </source>
</evidence>
<dbReference type="PROSITE" id="PS50279">
    <property type="entry name" value="BPTI_KUNITZ_2"/>
    <property type="match status" value="2"/>
</dbReference>
<protein>
    <submittedName>
        <fullName evidence="3">Kunitz/Bovine pancreatic trypsin inhibitor domain protein</fullName>
    </submittedName>
</protein>
<proteinExistence type="predicted"/>
<dbReference type="PANTHER" id="PTHR46339">
    <property type="entry name" value="PROTEIN CBG15282-RELATED"/>
    <property type="match status" value="1"/>
</dbReference>
<dbReference type="EMBL" id="JOJR01001352">
    <property type="protein sequence ID" value="RCN31223.1"/>
    <property type="molecule type" value="Genomic_DNA"/>
</dbReference>
<feature type="non-terminal residue" evidence="3">
    <location>
        <position position="1"/>
    </location>
</feature>
<feature type="domain" description="BPTI/Kunitz inhibitor" evidence="2">
    <location>
        <begin position="45"/>
        <end position="95"/>
    </location>
</feature>
<evidence type="ECO:0000313" key="4">
    <source>
        <dbReference type="Proteomes" id="UP000252519"/>
    </source>
</evidence>
<name>A0A368FGD2_ANCCA</name>
<organism evidence="3 4">
    <name type="scientific">Ancylostoma caninum</name>
    <name type="common">Dog hookworm</name>
    <dbReference type="NCBI Taxonomy" id="29170"/>
    <lineage>
        <taxon>Eukaryota</taxon>
        <taxon>Metazoa</taxon>
        <taxon>Ecdysozoa</taxon>
        <taxon>Nematoda</taxon>
        <taxon>Chromadorea</taxon>
        <taxon>Rhabditida</taxon>
        <taxon>Rhabditina</taxon>
        <taxon>Rhabditomorpha</taxon>
        <taxon>Strongyloidea</taxon>
        <taxon>Ancylostomatidae</taxon>
        <taxon>Ancylostomatinae</taxon>
        <taxon>Ancylostoma</taxon>
    </lineage>
</organism>
<dbReference type="OrthoDB" id="4473401at2759"/>
<dbReference type="SUPFAM" id="SSF57362">
    <property type="entry name" value="BPTI-like"/>
    <property type="match status" value="2"/>
</dbReference>
<feature type="compositionally biased region" description="Low complexity" evidence="1">
    <location>
        <begin position="119"/>
        <end position="174"/>
    </location>
</feature>
<dbReference type="Proteomes" id="UP000252519">
    <property type="component" value="Unassembled WGS sequence"/>
</dbReference>
<feature type="compositionally biased region" description="Low complexity" evidence="1">
    <location>
        <begin position="181"/>
        <end position="197"/>
    </location>
</feature>
<keyword evidence="4" id="KW-1185">Reference proteome</keyword>
<dbReference type="AlphaFoldDB" id="A0A368FGD2"/>
<comment type="caution">
    <text evidence="3">The sequence shown here is derived from an EMBL/GenBank/DDBJ whole genome shotgun (WGS) entry which is preliminary data.</text>
</comment>
<dbReference type="Gene3D" id="4.10.410.10">
    <property type="entry name" value="Pancreatic trypsin inhibitor Kunitz domain"/>
    <property type="match status" value="2"/>
</dbReference>
<sequence length="298" mass="32941">LKRFFSLAYVHRCPTAFWCHEGDDESSYYCCPRNRKYFIVVSNQCHLPPVVGHGKKAMRRFYYDWSSDGCHELTYTGLGGNENSFLSYEECEKTCRGAGEPTVAVPEDAMISKNKKVTKTSSSTFPTITESTSSSSSSDTVTSSTPKEAAAATKAELESTTVYPSTTPGTTTTALRERTTKAAATTTSAVEELVVTTPQVTTSEHGEELPTTRWMGTNPCEKTPDKGSPGGVAQKMWYFDQSALSCQPFTYLGSGGNANRFVDRETCMRVCGSGANFLFHRVFRSLKLQKQHFNERLF</sequence>
<evidence type="ECO:0000313" key="3">
    <source>
        <dbReference type="EMBL" id="RCN31223.1"/>
    </source>
</evidence>
<dbReference type="InterPro" id="IPR053014">
    <property type="entry name" value="Cuticle_assoc_divergent"/>
</dbReference>
<dbReference type="InterPro" id="IPR002223">
    <property type="entry name" value="Kunitz_BPTI"/>
</dbReference>
<reference evidence="3 4" key="1">
    <citation type="submission" date="2014-10" db="EMBL/GenBank/DDBJ databases">
        <title>Draft genome of the hookworm Ancylostoma caninum.</title>
        <authorList>
            <person name="Mitreva M."/>
        </authorList>
    </citation>
    <scope>NUCLEOTIDE SEQUENCE [LARGE SCALE GENOMIC DNA]</scope>
    <source>
        <strain evidence="3 4">Baltimore</strain>
    </source>
</reference>
<dbReference type="STRING" id="29170.A0A368FGD2"/>
<feature type="domain" description="BPTI/Kunitz inhibitor" evidence="2">
    <location>
        <begin position="220"/>
        <end position="271"/>
    </location>
</feature>
<dbReference type="CDD" id="cd22593">
    <property type="entry name" value="Kunitz_conkunitzin"/>
    <property type="match status" value="2"/>
</dbReference>